<comment type="caution">
    <text evidence="3">The sequence shown here is derived from an EMBL/GenBank/DDBJ whole genome shotgun (WGS) entry which is preliminary data.</text>
</comment>
<evidence type="ECO:0000259" key="1">
    <source>
        <dbReference type="Pfam" id="PF00534"/>
    </source>
</evidence>
<dbReference type="InterPro" id="IPR001296">
    <property type="entry name" value="Glyco_trans_1"/>
</dbReference>
<feature type="domain" description="Glycosyltransferase subfamily 4-like N-terminal" evidence="2">
    <location>
        <begin position="26"/>
        <end position="128"/>
    </location>
</feature>
<dbReference type="CDD" id="cd03808">
    <property type="entry name" value="GT4_CapM-like"/>
    <property type="match status" value="1"/>
</dbReference>
<dbReference type="RefSeq" id="WP_120746674.1">
    <property type="nucleotide sequence ID" value="NZ_RBAH01000004.1"/>
</dbReference>
<accession>A0A3B0CKB0</accession>
<keyword evidence="4" id="KW-1185">Reference proteome</keyword>
<gene>
    <name evidence="3" type="ORF">D7M11_08220</name>
</gene>
<dbReference type="GO" id="GO:0016757">
    <property type="term" value="F:glycosyltransferase activity"/>
    <property type="evidence" value="ECO:0007669"/>
    <property type="project" value="InterPro"/>
</dbReference>
<protein>
    <submittedName>
        <fullName evidence="3">Glycosyltransferase family 1 protein</fullName>
    </submittedName>
</protein>
<dbReference type="OrthoDB" id="9806653at2"/>
<dbReference type="Pfam" id="PF00534">
    <property type="entry name" value="Glycos_transf_1"/>
    <property type="match status" value="1"/>
</dbReference>
<evidence type="ECO:0000313" key="4">
    <source>
        <dbReference type="Proteomes" id="UP000282311"/>
    </source>
</evidence>
<dbReference type="AlphaFoldDB" id="A0A3B0CKB0"/>
<dbReference type="Gene3D" id="3.40.50.2000">
    <property type="entry name" value="Glycogen Phosphorylase B"/>
    <property type="match status" value="2"/>
</dbReference>
<proteinExistence type="predicted"/>
<dbReference type="SUPFAM" id="SSF53756">
    <property type="entry name" value="UDP-Glycosyltransferase/glycogen phosphorylase"/>
    <property type="match status" value="1"/>
</dbReference>
<dbReference type="PANTHER" id="PTHR12526">
    <property type="entry name" value="GLYCOSYLTRANSFERASE"/>
    <property type="match status" value="1"/>
</dbReference>
<sequence length="408" mass="46275">MKKILQVCAIDISVDGLLKPLVLESMRQGYVVHNACTDTGRFAQLEQQGLTMRNVPIDRKISLISNLKSLFRLYRLMKTEKYEIVHVHTPVAAILGRVAAKLAGAKHIIYTAHGFYFHDGMSQVAYRVFYGLEKFFAKYFTDWLLLQSREDYELSLDHRFTSSDRIMHLGNGVDVRNKFNMQRLDPNRLATLKEQFGIAHGDIVFSFIGRFVKEKGVLELLEAFTRLRSCRPRVKLLMIGDVLQSERDQETRLRIEEQLKGPGIIAPGYRKDIPDLLALSDVFVLPSYREGLPRSIIEAMAMGKPVIATNIRGCREEVIQGENGLLVKKGNSAELFDSMLELADDGIKREVFGRNGRQMAEAMFDESVVISNQIRLFDALCFPDKSLEVGQRVNHVGTEPAPRSTLPK</sequence>
<dbReference type="Proteomes" id="UP000282311">
    <property type="component" value="Unassembled WGS sequence"/>
</dbReference>
<evidence type="ECO:0000313" key="3">
    <source>
        <dbReference type="EMBL" id="RKN85652.1"/>
    </source>
</evidence>
<name>A0A3B0CKB0_9BACL</name>
<reference evidence="3 4" key="1">
    <citation type="journal article" date="2007" name="Int. J. Syst. Evol. Microbiol.">
        <title>Paenibacillus ginsengarvi sp. nov., isolated from soil from ginseng cultivation.</title>
        <authorList>
            <person name="Yoon M.H."/>
            <person name="Ten L.N."/>
            <person name="Im W.T."/>
        </authorList>
    </citation>
    <scope>NUCLEOTIDE SEQUENCE [LARGE SCALE GENOMIC DNA]</scope>
    <source>
        <strain evidence="3 4">KCTC 13059</strain>
    </source>
</reference>
<feature type="domain" description="Glycosyl transferase family 1" evidence="1">
    <location>
        <begin position="192"/>
        <end position="359"/>
    </location>
</feature>
<organism evidence="3 4">
    <name type="scientific">Paenibacillus ginsengarvi</name>
    <dbReference type="NCBI Taxonomy" id="400777"/>
    <lineage>
        <taxon>Bacteria</taxon>
        <taxon>Bacillati</taxon>
        <taxon>Bacillota</taxon>
        <taxon>Bacilli</taxon>
        <taxon>Bacillales</taxon>
        <taxon>Paenibacillaceae</taxon>
        <taxon>Paenibacillus</taxon>
    </lineage>
</organism>
<dbReference type="InterPro" id="IPR028098">
    <property type="entry name" value="Glyco_trans_4-like_N"/>
</dbReference>
<dbReference type="Pfam" id="PF13477">
    <property type="entry name" value="Glyco_trans_4_2"/>
    <property type="match status" value="1"/>
</dbReference>
<evidence type="ECO:0000259" key="2">
    <source>
        <dbReference type="Pfam" id="PF13477"/>
    </source>
</evidence>
<keyword evidence="3" id="KW-0808">Transferase</keyword>
<dbReference type="EMBL" id="RBAH01000004">
    <property type="protein sequence ID" value="RKN85652.1"/>
    <property type="molecule type" value="Genomic_DNA"/>
</dbReference>